<keyword evidence="3" id="KW-0347">Helicase</keyword>
<evidence type="ECO:0008006" key="8">
    <source>
        <dbReference type="Google" id="ProtNLM"/>
    </source>
</evidence>
<dbReference type="PANTHER" id="PTHR10887:SF522">
    <property type="entry name" value="P-LOOP CONTAINING NUCLEOSIDE TRIPHOSPHATE HYDROLASES SUPERFAMILY PROTEIN"/>
    <property type="match status" value="1"/>
</dbReference>
<accession>A0A2N9FCU5</accession>
<organism evidence="7">
    <name type="scientific">Fagus sylvatica</name>
    <name type="common">Beechnut</name>
    <dbReference type="NCBI Taxonomy" id="28930"/>
    <lineage>
        <taxon>Eukaryota</taxon>
        <taxon>Viridiplantae</taxon>
        <taxon>Streptophyta</taxon>
        <taxon>Embryophyta</taxon>
        <taxon>Tracheophyta</taxon>
        <taxon>Spermatophyta</taxon>
        <taxon>Magnoliopsida</taxon>
        <taxon>eudicotyledons</taxon>
        <taxon>Gunneridae</taxon>
        <taxon>Pentapetalae</taxon>
        <taxon>rosids</taxon>
        <taxon>fabids</taxon>
        <taxon>Fagales</taxon>
        <taxon>Fagaceae</taxon>
        <taxon>Fagus</taxon>
    </lineage>
</organism>
<evidence type="ECO:0000313" key="7">
    <source>
        <dbReference type="EMBL" id="SPC84711.1"/>
    </source>
</evidence>
<dbReference type="InterPro" id="IPR041679">
    <property type="entry name" value="DNA2/NAM7-like_C"/>
</dbReference>
<dbReference type="GO" id="GO:0005524">
    <property type="term" value="F:ATP binding"/>
    <property type="evidence" value="ECO:0007669"/>
    <property type="project" value="UniProtKB-KW"/>
</dbReference>
<evidence type="ECO:0000259" key="6">
    <source>
        <dbReference type="Pfam" id="PF13087"/>
    </source>
</evidence>
<dbReference type="InterPro" id="IPR041677">
    <property type="entry name" value="DNA2/NAM7_AAA_11"/>
</dbReference>
<dbReference type="InterPro" id="IPR045055">
    <property type="entry name" value="DNA2/NAM7-like"/>
</dbReference>
<dbReference type="EMBL" id="OIVN01000728">
    <property type="protein sequence ID" value="SPC84711.1"/>
    <property type="molecule type" value="Genomic_DNA"/>
</dbReference>
<dbReference type="CDD" id="cd18808">
    <property type="entry name" value="SF1_C_Upf1"/>
    <property type="match status" value="1"/>
</dbReference>
<gene>
    <name evidence="7" type="ORF">FSB_LOCUS12593</name>
</gene>
<dbReference type="GO" id="GO:0005694">
    <property type="term" value="C:chromosome"/>
    <property type="evidence" value="ECO:0007669"/>
    <property type="project" value="UniProtKB-ARBA"/>
</dbReference>
<evidence type="ECO:0000256" key="4">
    <source>
        <dbReference type="ARBA" id="ARBA00022840"/>
    </source>
</evidence>
<dbReference type="GO" id="GO:0016787">
    <property type="term" value="F:hydrolase activity"/>
    <property type="evidence" value="ECO:0007669"/>
    <property type="project" value="UniProtKB-KW"/>
</dbReference>
<dbReference type="Gene3D" id="3.40.50.300">
    <property type="entry name" value="P-loop containing nucleotide triphosphate hydrolases"/>
    <property type="match status" value="3"/>
</dbReference>
<feature type="domain" description="DNA2/NAM7 helicase helicase" evidence="5">
    <location>
        <begin position="216"/>
        <end position="255"/>
    </location>
</feature>
<evidence type="ECO:0000256" key="2">
    <source>
        <dbReference type="ARBA" id="ARBA00022801"/>
    </source>
</evidence>
<keyword evidence="2" id="KW-0378">Hydrolase</keyword>
<evidence type="ECO:0000256" key="3">
    <source>
        <dbReference type="ARBA" id="ARBA00022806"/>
    </source>
</evidence>
<reference evidence="7" key="1">
    <citation type="submission" date="2018-02" db="EMBL/GenBank/DDBJ databases">
        <authorList>
            <person name="Cohen D.B."/>
            <person name="Kent A.D."/>
        </authorList>
    </citation>
    <scope>NUCLEOTIDE SEQUENCE</scope>
</reference>
<dbReference type="Pfam" id="PF13086">
    <property type="entry name" value="AAA_11"/>
    <property type="match status" value="1"/>
</dbReference>
<dbReference type="GO" id="GO:0004386">
    <property type="term" value="F:helicase activity"/>
    <property type="evidence" value="ECO:0007669"/>
    <property type="project" value="UniProtKB-KW"/>
</dbReference>
<evidence type="ECO:0000259" key="5">
    <source>
        <dbReference type="Pfam" id="PF13086"/>
    </source>
</evidence>
<proteinExistence type="predicted"/>
<protein>
    <recommendedName>
        <fullName evidence="8">DNA2/NAM7 helicase-like C-terminal domain-containing protein</fullName>
    </recommendedName>
</protein>
<dbReference type="AlphaFoldDB" id="A0A2N9FCU5"/>
<evidence type="ECO:0000256" key="1">
    <source>
        <dbReference type="ARBA" id="ARBA00022741"/>
    </source>
</evidence>
<dbReference type="InterPro" id="IPR047187">
    <property type="entry name" value="SF1_C_Upf1"/>
</dbReference>
<dbReference type="Pfam" id="PF13087">
    <property type="entry name" value="AAA_12"/>
    <property type="match status" value="1"/>
</dbReference>
<sequence>MENTEVKEEEIPGRRLIDFVFSWSVKDVLNENLYKNQVRKIPQTFTSTTEYKTSFCAPLVEETHADLLSSMSTLSLAPWRTDDGKEFVTDDGRYEPEARDLIAITNKTNNKRRETLYAIPLINMTTNIRIWRALNSKLEGGNSNIIRNVLQPKYALEIVLPAVPDSADMRSRFSSSDLNDSQKEAVLSCLVTRKCNHQNTVKLIWGPPGTGKTRTVDEAAQLKECESTIPLQLPGLRHAILVGDERQLPAMVKSKVSEEAEFGRSLFQRLVLLGHKKDLLKVQHRMHPSISLFPNRMFYENQILDGPNVKERSYDRRFLQGNMYGSYSFINVAHGKEEFDKSHSLRNMIEVAVASEIVASLFKESVRTKKVKVGIISPYKAQVYAIEEKVKKYNADSNSDFSISVRSVDGFQGGEEDVIIMSTVRSNMNGVVGFLKNHQRTNVALTRARHCLWILGNEATLTKKFSIWKELVIDAKKRRCFYNADEDKSLAQGYYSCLELNMTKYTLYSTWIPFFSERLCGRCLVVPMRWPIDSSISPKADPVLSLSEPLASLSLRDDLESSSYNLYAVGIGWQFMMPQMKVNIHYPSSA</sequence>
<dbReference type="PANTHER" id="PTHR10887">
    <property type="entry name" value="DNA2/NAM7 HELICASE FAMILY"/>
    <property type="match status" value="1"/>
</dbReference>
<keyword evidence="4" id="KW-0067">ATP-binding</keyword>
<dbReference type="InterPro" id="IPR027417">
    <property type="entry name" value="P-loop_NTPase"/>
</dbReference>
<dbReference type="FunFam" id="3.40.50.300:FF:000326">
    <property type="entry name" value="P-loop containing nucleoside triphosphate hydrolase"/>
    <property type="match status" value="1"/>
</dbReference>
<keyword evidence="1" id="KW-0547">Nucleotide-binding</keyword>
<name>A0A2N9FCU5_FAGSY</name>
<feature type="domain" description="DNA2/NAM7 helicase-like C-terminal" evidence="6">
    <location>
        <begin position="263"/>
        <end position="458"/>
    </location>
</feature>
<dbReference type="SUPFAM" id="SSF52540">
    <property type="entry name" value="P-loop containing nucleoside triphosphate hydrolases"/>
    <property type="match status" value="1"/>
</dbReference>